<dbReference type="OrthoDB" id="10515248at2759"/>
<organism evidence="1 2">
    <name type="scientific">Nosema bombycis (strain CQ1 / CVCC 102059)</name>
    <name type="common">Microsporidian parasite</name>
    <name type="synonym">Pebrine of silkworm</name>
    <dbReference type="NCBI Taxonomy" id="578461"/>
    <lineage>
        <taxon>Eukaryota</taxon>
        <taxon>Fungi</taxon>
        <taxon>Fungi incertae sedis</taxon>
        <taxon>Microsporidia</taxon>
        <taxon>Nosematidae</taxon>
        <taxon>Nosema</taxon>
    </lineage>
</organism>
<name>R0MMX8_NOSB1</name>
<accession>R0MMX8</accession>
<evidence type="ECO:0008006" key="3">
    <source>
        <dbReference type="Google" id="ProtNLM"/>
    </source>
</evidence>
<dbReference type="VEuPathDB" id="MicrosporidiaDB:NBO_32g0003"/>
<dbReference type="Proteomes" id="UP000016927">
    <property type="component" value="Unassembled WGS sequence"/>
</dbReference>
<dbReference type="EMBL" id="KB908940">
    <property type="protein sequence ID" value="EOB14228.1"/>
    <property type="molecule type" value="Genomic_DNA"/>
</dbReference>
<proteinExistence type="predicted"/>
<dbReference type="HOGENOM" id="CLU_1855839_0_0_1"/>
<sequence length="142" mass="16510">MLNINFTVPFTYISIALHMFITTITGEKLSLKCHTQDQKVIKDELNKKYGYSIDKLKLYWNGNIFILGFFNEREVCDVNLKEKKVKLNPCDSLDDTNLDIYRDKLVNDSKLTPEDKSIICKNLKSICKKALDSLEIDLNREL</sequence>
<evidence type="ECO:0000313" key="2">
    <source>
        <dbReference type="Proteomes" id="UP000016927"/>
    </source>
</evidence>
<evidence type="ECO:0000313" key="1">
    <source>
        <dbReference type="EMBL" id="EOB14228.1"/>
    </source>
</evidence>
<protein>
    <recommendedName>
        <fullName evidence="3">Ubiquitin-like domain-containing protein</fullName>
    </recommendedName>
</protein>
<keyword evidence="2" id="KW-1185">Reference proteome</keyword>
<gene>
    <name evidence="1" type="ORF">NBO_32g0003</name>
</gene>
<dbReference type="AlphaFoldDB" id="R0MMX8"/>
<reference evidence="1 2" key="1">
    <citation type="journal article" date="2013" name="BMC Genomics">
        <title>Comparative genomics of parasitic silkworm microsporidia reveal an association between genome expansion and host adaptation.</title>
        <authorList>
            <person name="Pan G."/>
            <person name="Xu J."/>
            <person name="Li T."/>
            <person name="Xia Q."/>
            <person name="Liu S.L."/>
            <person name="Zhang G."/>
            <person name="Li S."/>
            <person name="Li C."/>
            <person name="Liu H."/>
            <person name="Yang L."/>
            <person name="Liu T."/>
            <person name="Zhang X."/>
            <person name="Wu Z."/>
            <person name="Fan W."/>
            <person name="Dang X."/>
            <person name="Xiang H."/>
            <person name="Tao M."/>
            <person name="Li Y."/>
            <person name="Hu J."/>
            <person name="Li Z."/>
            <person name="Lin L."/>
            <person name="Luo J."/>
            <person name="Geng L."/>
            <person name="Wang L."/>
            <person name="Long M."/>
            <person name="Wan Y."/>
            <person name="He N."/>
            <person name="Zhang Z."/>
            <person name="Lu C."/>
            <person name="Keeling P.J."/>
            <person name="Wang J."/>
            <person name="Xiang Z."/>
            <person name="Zhou Z."/>
        </authorList>
    </citation>
    <scope>NUCLEOTIDE SEQUENCE [LARGE SCALE GENOMIC DNA]</scope>
    <source>
        <strain evidence="2">CQ1 / CVCC 102059</strain>
    </source>
</reference>